<proteinExistence type="predicted"/>
<dbReference type="AlphaFoldDB" id="A0A9R1WHV6"/>
<dbReference type="GO" id="GO:0010333">
    <property type="term" value="F:terpene synthase activity"/>
    <property type="evidence" value="ECO:0000318"/>
    <property type="project" value="GO_Central"/>
</dbReference>
<dbReference type="Pfam" id="PF03936">
    <property type="entry name" value="Terpene_synth_C"/>
    <property type="match status" value="1"/>
</dbReference>
<dbReference type="InterPro" id="IPR005630">
    <property type="entry name" value="Terpene_synthase_metal-bd"/>
</dbReference>
<dbReference type="CDD" id="cd00684">
    <property type="entry name" value="Terpene_cyclase_plant_C1"/>
    <property type="match status" value="1"/>
</dbReference>
<evidence type="ECO:0000256" key="2">
    <source>
        <dbReference type="ARBA" id="ARBA00022723"/>
    </source>
</evidence>
<dbReference type="InterPro" id="IPR044814">
    <property type="entry name" value="Terpene_cyclase_plant_C1"/>
</dbReference>
<dbReference type="Gene3D" id="1.50.10.130">
    <property type="entry name" value="Terpene synthase, N-terminal domain"/>
    <property type="match status" value="1"/>
</dbReference>
<dbReference type="Pfam" id="PF01397">
    <property type="entry name" value="Terpene_synth"/>
    <property type="match status" value="1"/>
</dbReference>
<dbReference type="SUPFAM" id="SSF48576">
    <property type="entry name" value="Terpenoid synthases"/>
    <property type="match status" value="1"/>
</dbReference>
<keyword evidence="2" id="KW-0479">Metal-binding</keyword>
<feature type="compositionally biased region" description="Polar residues" evidence="5">
    <location>
        <begin position="1"/>
        <end position="19"/>
    </location>
</feature>
<feature type="domain" description="Terpene synthase N-terminal" evidence="6">
    <location>
        <begin position="31"/>
        <end position="206"/>
    </location>
</feature>
<dbReference type="InterPro" id="IPR008949">
    <property type="entry name" value="Isoprenoid_synthase_dom_sf"/>
</dbReference>
<dbReference type="GO" id="GO:0000287">
    <property type="term" value="F:magnesium ion binding"/>
    <property type="evidence" value="ECO:0007669"/>
    <property type="project" value="InterPro"/>
</dbReference>
<dbReference type="SFLD" id="SFLDS00005">
    <property type="entry name" value="Isoprenoid_Synthase_Type_I"/>
    <property type="match status" value="1"/>
</dbReference>
<dbReference type="InterPro" id="IPR034741">
    <property type="entry name" value="Terpene_cyclase-like_1_C"/>
</dbReference>
<dbReference type="SUPFAM" id="SSF48239">
    <property type="entry name" value="Terpenoid cyclases/Protein prenyltransferases"/>
    <property type="match status" value="1"/>
</dbReference>
<comment type="caution">
    <text evidence="8">The sequence shown here is derived from an EMBL/GenBank/DDBJ whole genome shotgun (WGS) entry which is preliminary data.</text>
</comment>
<evidence type="ECO:0000256" key="1">
    <source>
        <dbReference type="ARBA" id="ARBA00001946"/>
    </source>
</evidence>
<comment type="catalytic activity">
    <reaction evidence="3">
        <text>(2E,6E)-farnesyl diphosphate = (+)-(R)-germacrene A + diphosphate</text>
        <dbReference type="Rhea" id="RHEA:12516"/>
        <dbReference type="ChEBI" id="CHEBI:33019"/>
        <dbReference type="ChEBI" id="CHEBI:41595"/>
        <dbReference type="ChEBI" id="CHEBI:175763"/>
        <dbReference type="EC" id="4.2.3.23"/>
    </reaction>
</comment>
<dbReference type="PANTHER" id="PTHR31225:SF254">
    <property type="entry name" value="LYASE"/>
    <property type="match status" value="1"/>
</dbReference>
<dbReference type="GO" id="GO:0046246">
    <property type="term" value="P:terpene biosynthetic process"/>
    <property type="evidence" value="ECO:0000318"/>
    <property type="project" value="GO_Central"/>
</dbReference>
<evidence type="ECO:0000259" key="6">
    <source>
        <dbReference type="Pfam" id="PF01397"/>
    </source>
</evidence>
<dbReference type="InterPro" id="IPR001906">
    <property type="entry name" value="Terpene_synth_N"/>
</dbReference>
<keyword evidence="9" id="KW-1185">Reference proteome</keyword>
<dbReference type="EMBL" id="NBSK02000001">
    <property type="protein sequence ID" value="KAJ0225691.1"/>
    <property type="molecule type" value="Genomic_DNA"/>
</dbReference>
<dbReference type="InterPro" id="IPR036965">
    <property type="entry name" value="Terpene_synth_N_sf"/>
</dbReference>
<evidence type="ECO:0000256" key="4">
    <source>
        <dbReference type="ARBA" id="ARBA00054370"/>
    </source>
</evidence>
<dbReference type="Gene3D" id="1.10.600.10">
    <property type="entry name" value="Farnesyl Diphosphate Synthase"/>
    <property type="match status" value="1"/>
</dbReference>
<dbReference type="FunFam" id="1.10.600.10:FF:000007">
    <property type="entry name" value="Isoprene synthase, chloroplastic"/>
    <property type="match status" value="1"/>
</dbReference>
<dbReference type="FunFam" id="1.50.10.130:FF:000001">
    <property type="entry name" value="Isoprene synthase, chloroplastic"/>
    <property type="match status" value="1"/>
</dbReference>
<evidence type="ECO:0000256" key="3">
    <source>
        <dbReference type="ARBA" id="ARBA00052489"/>
    </source>
</evidence>
<feature type="region of interest" description="Disordered" evidence="5">
    <location>
        <begin position="1"/>
        <end position="24"/>
    </location>
</feature>
<evidence type="ECO:0000313" key="9">
    <source>
        <dbReference type="Proteomes" id="UP000235145"/>
    </source>
</evidence>
<dbReference type="SFLD" id="SFLDG01019">
    <property type="entry name" value="Terpene_Cyclase_Like_1_C_Termi"/>
    <property type="match status" value="1"/>
</dbReference>
<comment type="cofactor">
    <cofactor evidence="1">
        <name>Mg(2+)</name>
        <dbReference type="ChEBI" id="CHEBI:18420"/>
    </cofactor>
</comment>
<protein>
    <submittedName>
        <fullName evidence="8">Uncharacterized protein</fullName>
    </submittedName>
</protein>
<feature type="domain" description="Terpene synthase metal-binding" evidence="7">
    <location>
        <begin position="263"/>
        <end position="502"/>
    </location>
</feature>
<organism evidence="8 9">
    <name type="scientific">Lactuca sativa</name>
    <name type="common">Garden lettuce</name>
    <dbReference type="NCBI Taxonomy" id="4236"/>
    <lineage>
        <taxon>Eukaryota</taxon>
        <taxon>Viridiplantae</taxon>
        <taxon>Streptophyta</taxon>
        <taxon>Embryophyta</taxon>
        <taxon>Tracheophyta</taxon>
        <taxon>Spermatophyta</taxon>
        <taxon>Magnoliopsida</taxon>
        <taxon>eudicotyledons</taxon>
        <taxon>Gunneridae</taxon>
        <taxon>Pentapetalae</taxon>
        <taxon>asterids</taxon>
        <taxon>campanulids</taxon>
        <taxon>Asterales</taxon>
        <taxon>Asteraceae</taxon>
        <taxon>Cichorioideae</taxon>
        <taxon>Cichorieae</taxon>
        <taxon>Lactucinae</taxon>
        <taxon>Lactuca</taxon>
    </lineage>
</organism>
<gene>
    <name evidence="8" type="ORF">LSAT_V11C100049010</name>
</gene>
<evidence type="ECO:0000313" key="8">
    <source>
        <dbReference type="EMBL" id="KAJ0225691.1"/>
    </source>
</evidence>
<evidence type="ECO:0000256" key="5">
    <source>
        <dbReference type="SAM" id="MobiDB-lite"/>
    </source>
</evidence>
<comment type="function">
    <text evidence="4">Involved in sesquiterpene lactone biosynthesis. Produces exclusively (+)-germacrene A.</text>
</comment>
<dbReference type="InterPro" id="IPR008930">
    <property type="entry name" value="Terpenoid_cyclase/PrenylTrfase"/>
</dbReference>
<name>A0A9R1WHV6_LACSA</name>
<dbReference type="Gramene" id="rna-gnl|WGS:NBSK|LSAT_1X121241_mrna">
    <property type="protein sequence ID" value="cds-PLY78350.1"/>
    <property type="gene ID" value="gene-LSAT_1X121241"/>
</dbReference>
<dbReference type="PANTHER" id="PTHR31225">
    <property type="entry name" value="OS04G0344100 PROTEIN-RELATED"/>
    <property type="match status" value="1"/>
</dbReference>
<dbReference type="GO" id="GO:0034005">
    <property type="term" value="F:germacrene-A synthase activity"/>
    <property type="evidence" value="ECO:0007669"/>
    <property type="project" value="UniProtKB-EC"/>
</dbReference>
<accession>A0A9R1WHV6</accession>
<dbReference type="Proteomes" id="UP000235145">
    <property type="component" value="Unassembled WGS sequence"/>
</dbReference>
<reference evidence="8 9" key="1">
    <citation type="journal article" date="2017" name="Nat. Commun.">
        <title>Genome assembly with in vitro proximity ligation data and whole-genome triplication in lettuce.</title>
        <authorList>
            <person name="Reyes-Chin-Wo S."/>
            <person name="Wang Z."/>
            <person name="Yang X."/>
            <person name="Kozik A."/>
            <person name="Arikit S."/>
            <person name="Song C."/>
            <person name="Xia L."/>
            <person name="Froenicke L."/>
            <person name="Lavelle D.O."/>
            <person name="Truco M.J."/>
            <person name="Xia R."/>
            <person name="Zhu S."/>
            <person name="Xu C."/>
            <person name="Xu H."/>
            <person name="Xu X."/>
            <person name="Cox K."/>
            <person name="Korf I."/>
            <person name="Meyers B.C."/>
            <person name="Michelmore R.W."/>
        </authorList>
    </citation>
    <scope>NUCLEOTIDE SEQUENCE [LARGE SCALE GENOMIC DNA]</scope>
    <source>
        <strain evidence="9">cv. Salinas</strain>
        <tissue evidence="8">Seedlings</tissue>
    </source>
</reference>
<sequence>MAANESNTTQKENSKTSTDPVRPVANFPPPIWDDRLLSLTVDYLELEAYAKAIDEPKEELRRLIINVNMDSNAKLCLINSVYRLGLRYMFREEIECQLDKLFKELNMEDYDQADLHTVSTNFQVFRQHGYKLSCDVFNKFKDHSSGKFKEYITADVRGMLSFYESTQLRIRGESILDEAIVFTEAHLVDVVDTLEGNLARQVRHALRSYFHRGMHIVEARLYFSNYEKECSTYDSLSKLANTHVNYLQQLHKEELRIFTEWIKDMDFKTITPYARDRTPEVYLWAIAIFPEPDYSQSRIVLAKMVQLILVLDDIYDAYGTIEELRLLTSAINSWEINVMEQLPEYIKPLYNILLNELTEVEKQLSREGRADRVYASKQAFQELAGGYLQEAEWRYHRHVPSFEEYLRNGLITSTYDVFIKSSLMVMGDIVCDKALAWYESRTNIEEAAKLLGRIYNDVTTYQFEGERAQQVESVHTYMKTFGVPENVAVNELKKMIENNWKDINEGCLKPTEVSMELLAPILNLSRMTDTIYRYNDRFTFPENTIVEYVTLLFIDSVPKY</sequence>
<dbReference type="InterPro" id="IPR050148">
    <property type="entry name" value="Terpene_synthase-like"/>
</dbReference>
<evidence type="ECO:0000259" key="7">
    <source>
        <dbReference type="Pfam" id="PF03936"/>
    </source>
</evidence>
<dbReference type="GO" id="GO:0016102">
    <property type="term" value="P:diterpenoid biosynthetic process"/>
    <property type="evidence" value="ECO:0007669"/>
    <property type="project" value="InterPro"/>
</dbReference>